<sequence>GKALYGFLRVANAIHCIQYLGCNPPAGCPVVVGARNGRAGRAEGAEHSPQSRPGVPLLHGRHDCHGFRHLPAVQRPWHLSPGRGPDLPDAAGGNAPGATQKAGPQLAPAAQRVHVPLRAGTVHCAGGRIPGQDSPGYLPDRRHAVQRRRVDPGRRAVLYPPGQRTTVPANVATV</sequence>
<protein>
    <submittedName>
        <fullName evidence="2">Uncharacterized protein</fullName>
    </submittedName>
</protein>
<organism evidence="2">
    <name type="scientific">uncultured Cytophagales bacterium</name>
    <dbReference type="NCBI Taxonomy" id="158755"/>
    <lineage>
        <taxon>Bacteria</taxon>
        <taxon>Pseudomonadati</taxon>
        <taxon>Bacteroidota</taxon>
        <taxon>Sphingobacteriia</taxon>
        <taxon>Sphingobacteriales</taxon>
        <taxon>environmental samples</taxon>
    </lineage>
</organism>
<feature type="non-terminal residue" evidence="2">
    <location>
        <position position="174"/>
    </location>
</feature>
<accession>A0A6J4KG24</accession>
<gene>
    <name evidence="2" type="ORF">AVDCRST_MAG56-5675</name>
</gene>
<evidence type="ECO:0000256" key="1">
    <source>
        <dbReference type="SAM" id="MobiDB-lite"/>
    </source>
</evidence>
<reference evidence="2" key="1">
    <citation type="submission" date="2020-02" db="EMBL/GenBank/DDBJ databases">
        <authorList>
            <person name="Meier V. D."/>
        </authorList>
    </citation>
    <scope>NUCLEOTIDE SEQUENCE</scope>
    <source>
        <strain evidence="2">AVDCRST_MAG56</strain>
    </source>
</reference>
<name>A0A6J4KG24_9SPHI</name>
<feature type="non-terminal residue" evidence="2">
    <location>
        <position position="1"/>
    </location>
</feature>
<dbReference type="EMBL" id="CADCTQ010000470">
    <property type="protein sequence ID" value="CAA9304078.1"/>
    <property type="molecule type" value="Genomic_DNA"/>
</dbReference>
<dbReference type="AlphaFoldDB" id="A0A6J4KG24"/>
<evidence type="ECO:0000313" key="2">
    <source>
        <dbReference type="EMBL" id="CAA9304078.1"/>
    </source>
</evidence>
<proteinExistence type="predicted"/>
<feature type="region of interest" description="Disordered" evidence="1">
    <location>
        <begin position="76"/>
        <end position="108"/>
    </location>
</feature>